<evidence type="ECO:0000313" key="2">
    <source>
        <dbReference type="EMBL" id="KAK6338511.1"/>
    </source>
</evidence>
<protein>
    <recommendedName>
        <fullName evidence="1">BTB domain-containing protein</fullName>
    </recommendedName>
</protein>
<organism evidence="2 3">
    <name type="scientific">Orbilia blumenaviensis</name>
    <dbReference type="NCBI Taxonomy" id="1796055"/>
    <lineage>
        <taxon>Eukaryota</taxon>
        <taxon>Fungi</taxon>
        <taxon>Dikarya</taxon>
        <taxon>Ascomycota</taxon>
        <taxon>Pezizomycotina</taxon>
        <taxon>Orbiliomycetes</taxon>
        <taxon>Orbiliales</taxon>
        <taxon>Orbiliaceae</taxon>
        <taxon>Orbilia</taxon>
    </lineage>
</organism>
<dbReference type="PANTHER" id="PTHR24413">
    <property type="entry name" value="SPECKLE-TYPE POZ PROTEIN"/>
    <property type="match status" value="1"/>
</dbReference>
<dbReference type="CDD" id="cd18186">
    <property type="entry name" value="BTB_POZ_ZBTB_KLHL-like"/>
    <property type="match status" value="1"/>
</dbReference>
<dbReference type="SUPFAM" id="SSF54695">
    <property type="entry name" value="POZ domain"/>
    <property type="match status" value="1"/>
</dbReference>
<dbReference type="Pfam" id="PF00651">
    <property type="entry name" value="BTB"/>
    <property type="match status" value="1"/>
</dbReference>
<sequence length="223" mass="25349">MSFKETPFYKFSSPDITILIGGDEIPAHEYVLTPQSEFFNAALRSETKEALQRRIKLPEIRPEVMTEVLNWLYRAPLVSPLDTGDTAFCDKSMAKMKEILKAHDILQIKGAARDYCKFVEENLQKLGTDPTVRHPHEDGYGTYNTFHRNYTGNIVSTLNDLYSCDCRISKDAMTRLVATVSYDNKGPDARLSRFMSAVEKLETPNGTYFRDISLAFAALRMAK</sequence>
<gene>
    <name evidence="2" type="ORF">TWF730_002574</name>
</gene>
<proteinExistence type="predicted"/>
<dbReference type="InterPro" id="IPR011333">
    <property type="entry name" value="SKP1/BTB/POZ_sf"/>
</dbReference>
<keyword evidence="3" id="KW-1185">Reference proteome</keyword>
<comment type="caution">
    <text evidence="2">The sequence shown here is derived from an EMBL/GenBank/DDBJ whole genome shotgun (WGS) entry which is preliminary data.</text>
</comment>
<dbReference type="AlphaFoldDB" id="A0AAV9UE00"/>
<reference evidence="2 3" key="1">
    <citation type="submission" date="2019-10" db="EMBL/GenBank/DDBJ databases">
        <authorList>
            <person name="Palmer J.M."/>
        </authorList>
    </citation>
    <scope>NUCLEOTIDE SEQUENCE [LARGE SCALE GENOMIC DNA]</scope>
    <source>
        <strain evidence="2 3">TWF730</strain>
    </source>
</reference>
<accession>A0AAV9UE00</accession>
<dbReference type="Gene3D" id="3.30.710.10">
    <property type="entry name" value="Potassium Channel Kv1.1, Chain A"/>
    <property type="match status" value="1"/>
</dbReference>
<evidence type="ECO:0000313" key="3">
    <source>
        <dbReference type="Proteomes" id="UP001373714"/>
    </source>
</evidence>
<dbReference type="SMART" id="SM00225">
    <property type="entry name" value="BTB"/>
    <property type="match status" value="1"/>
</dbReference>
<evidence type="ECO:0000259" key="1">
    <source>
        <dbReference type="PROSITE" id="PS50097"/>
    </source>
</evidence>
<feature type="domain" description="BTB" evidence="1">
    <location>
        <begin position="14"/>
        <end position="81"/>
    </location>
</feature>
<dbReference type="Proteomes" id="UP001373714">
    <property type="component" value="Unassembled WGS sequence"/>
</dbReference>
<dbReference type="EMBL" id="JAVHNS010000012">
    <property type="protein sequence ID" value="KAK6338511.1"/>
    <property type="molecule type" value="Genomic_DNA"/>
</dbReference>
<name>A0AAV9UE00_9PEZI</name>
<dbReference type="PROSITE" id="PS50097">
    <property type="entry name" value="BTB"/>
    <property type="match status" value="1"/>
</dbReference>
<dbReference type="InterPro" id="IPR000210">
    <property type="entry name" value="BTB/POZ_dom"/>
</dbReference>